<evidence type="ECO:0000259" key="9">
    <source>
        <dbReference type="PROSITE" id="PS51755"/>
    </source>
</evidence>
<dbReference type="AlphaFoldDB" id="A0A846W1F7"/>
<dbReference type="Proteomes" id="UP000572007">
    <property type="component" value="Unassembled WGS sequence"/>
</dbReference>
<dbReference type="InterPro" id="IPR001867">
    <property type="entry name" value="OmpR/PhoB-type_DNA-bd"/>
</dbReference>
<comment type="caution">
    <text evidence="6">Lacks conserved residue(s) required for the propagation of feature annotation.</text>
</comment>
<dbReference type="InterPro" id="IPR036388">
    <property type="entry name" value="WH-like_DNA-bd_sf"/>
</dbReference>
<dbReference type="GO" id="GO:0000156">
    <property type="term" value="F:phosphorelay response regulator activity"/>
    <property type="evidence" value="ECO:0007669"/>
    <property type="project" value="TreeGrafter"/>
</dbReference>
<evidence type="ECO:0000256" key="6">
    <source>
        <dbReference type="PROSITE-ProRule" id="PRU00169"/>
    </source>
</evidence>
<evidence type="ECO:0000313" key="11">
    <source>
        <dbReference type="Proteomes" id="UP000572007"/>
    </source>
</evidence>
<dbReference type="GO" id="GO:0006355">
    <property type="term" value="P:regulation of DNA-templated transcription"/>
    <property type="evidence" value="ECO:0007669"/>
    <property type="project" value="InterPro"/>
</dbReference>
<dbReference type="Gene3D" id="1.10.10.10">
    <property type="entry name" value="Winged helix-like DNA-binding domain superfamily/Winged helix DNA-binding domain"/>
    <property type="match status" value="1"/>
</dbReference>
<evidence type="ECO:0000256" key="5">
    <source>
        <dbReference type="ARBA" id="ARBA00023163"/>
    </source>
</evidence>
<name>A0A846W1F7_9NOCA</name>
<dbReference type="SMART" id="SM00862">
    <property type="entry name" value="Trans_reg_C"/>
    <property type="match status" value="1"/>
</dbReference>
<protein>
    <submittedName>
        <fullName evidence="10">Response regulator transcription factor</fullName>
    </submittedName>
</protein>
<keyword evidence="11" id="KW-1185">Reference proteome</keyword>
<reference evidence="10 11" key="1">
    <citation type="submission" date="2020-04" db="EMBL/GenBank/DDBJ databases">
        <title>MicrobeNet Type strains.</title>
        <authorList>
            <person name="Nicholson A.C."/>
        </authorList>
    </citation>
    <scope>NUCLEOTIDE SEQUENCE [LARGE SCALE GENOMIC DNA]</scope>
    <source>
        <strain evidence="10 11">DSM 44960</strain>
    </source>
</reference>
<feature type="domain" description="OmpR/PhoB-type" evidence="9">
    <location>
        <begin position="162"/>
        <end position="260"/>
    </location>
</feature>
<feature type="domain" description="Response regulatory" evidence="8">
    <location>
        <begin position="38"/>
        <end position="152"/>
    </location>
</feature>
<dbReference type="PANTHER" id="PTHR48111:SF1">
    <property type="entry name" value="TWO-COMPONENT RESPONSE REGULATOR ORR33"/>
    <property type="match status" value="1"/>
</dbReference>
<keyword evidence="1" id="KW-0597">Phosphoprotein</keyword>
<keyword evidence="3" id="KW-0805">Transcription regulation</keyword>
<dbReference type="InterPro" id="IPR039420">
    <property type="entry name" value="WalR-like"/>
</dbReference>
<evidence type="ECO:0000256" key="4">
    <source>
        <dbReference type="ARBA" id="ARBA00023125"/>
    </source>
</evidence>
<dbReference type="SUPFAM" id="SSF46894">
    <property type="entry name" value="C-terminal effector domain of the bipartite response regulators"/>
    <property type="match status" value="1"/>
</dbReference>
<keyword evidence="5" id="KW-0804">Transcription</keyword>
<comment type="caution">
    <text evidence="10">The sequence shown here is derived from an EMBL/GenBank/DDBJ whole genome shotgun (WGS) entry which is preliminary data.</text>
</comment>
<evidence type="ECO:0000256" key="7">
    <source>
        <dbReference type="PROSITE-ProRule" id="PRU01091"/>
    </source>
</evidence>
<evidence type="ECO:0000256" key="1">
    <source>
        <dbReference type="ARBA" id="ARBA00022553"/>
    </source>
</evidence>
<dbReference type="PANTHER" id="PTHR48111">
    <property type="entry name" value="REGULATOR OF RPOS"/>
    <property type="match status" value="1"/>
</dbReference>
<keyword evidence="2" id="KW-0902">Two-component regulatory system</keyword>
<evidence type="ECO:0000259" key="8">
    <source>
        <dbReference type="PROSITE" id="PS50110"/>
    </source>
</evidence>
<evidence type="ECO:0000256" key="2">
    <source>
        <dbReference type="ARBA" id="ARBA00023012"/>
    </source>
</evidence>
<dbReference type="SMART" id="SM00448">
    <property type="entry name" value="REC"/>
    <property type="match status" value="1"/>
</dbReference>
<dbReference type="GO" id="GO:0032993">
    <property type="term" value="C:protein-DNA complex"/>
    <property type="evidence" value="ECO:0007669"/>
    <property type="project" value="TreeGrafter"/>
</dbReference>
<sequence length="270" mass="29939">MAGSVEMDDPLTDAWESGYSQFQARRRACLTGTTREQMTVLVVDETQTARTLQADLAGQPIELRVCSDPAHALLVLGRTCPDAVLLGPTSGRLSAIDFLEILRAEEPGIPVLVAAGPGDGVFAAQAAEHGVTAVVPRPYRSRELLAILRSLSTTSEQITIHPMVIDLGRLRIDGAAPRIWLDGQQIMLPPMEFLLLRYLADRRGAVIPRKDLIRALWGDRPTSSNSLTVHVLRLRRRLGDDEHNPQWIRAIRRLGYQFDVPPRSPNVHRE</sequence>
<organism evidence="10 11">
    <name type="scientific">Nocardia coubleae</name>
    <dbReference type="NCBI Taxonomy" id="356147"/>
    <lineage>
        <taxon>Bacteria</taxon>
        <taxon>Bacillati</taxon>
        <taxon>Actinomycetota</taxon>
        <taxon>Actinomycetes</taxon>
        <taxon>Mycobacteriales</taxon>
        <taxon>Nocardiaceae</taxon>
        <taxon>Nocardia</taxon>
    </lineage>
</organism>
<dbReference type="CDD" id="cd00383">
    <property type="entry name" value="trans_reg_C"/>
    <property type="match status" value="1"/>
</dbReference>
<dbReference type="Gene3D" id="3.40.50.2300">
    <property type="match status" value="1"/>
</dbReference>
<dbReference type="Pfam" id="PF00486">
    <property type="entry name" value="Trans_reg_C"/>
    <property type="match status" value="1"/>
</dbReference>
<feature type="DNA-binding region" description="OmpR/PhoB-type" evidence="7">
    <location>
        <begin position="162"/>
        <end position="260"/>
    </location>
</feature>
<gene>
    <name evidence="10" type="ORF">HGA10_04885</name>
</gene>
<dbReference type="InterPro" id="IPR011006">
    <property type="entry name" value="CheY-like_superfamily"/>
</dbReference>
<dbReference type="EMBL" id="JAAXOM010000001">
    <property type="protein sequence ID" value="NKX86650.1"/>
    <property type="molecule type" value="Genomic_DNA"/>
</dbReference>
<dbReference type="PROSITE" id="PS50110">
    <property type="entry name" value="RESPONSE_REGULATORY"/>
    <property type="match status" value="1"/>
</dbReference>
<dbReference type="SUPFAM" id="SSF52172">
    <property type="entry name" value="CheY-like"/>
    <property type="match status" value="1"/>
</dbReference>
<dbReference type="InterPro" id="IPR001789">
    <property type="entry name" value="Sig_transdc_resp-reg_receiver"/>
</dbReference>
<dbReference type="InterPro" id="IPR016032">
    <property type="entry name" value="Sig_transdc_resp-reg_C-effctor"/>
</dbReference>
<evidence type="ECO:0000256" key="3">
    <source>
        <dbReference type="ARBA" id="ARBA00023015"/>
    </source>
</evidence>
<dbReference type="GO" id="GO:0000976">
    <property type="term" value="F:transcription cis-regulatory region binding"/>
    <property type="evidence" value="ECO:0007669"/>
    <property type="project" value="TreeGrafter"/>
</dbReference>
<accession>A0A846W1F7</accession>
<proteinExistence type="predicted"/>
<dbReference type="RefSeq" id="WP_067639058.1">
    <property type="nucleotide sequence ID" value="NZ_JAAXOM010000001.1"/>
</dbReference>
<dbReference type="GO" id="GO:0005829">
    <property type="term" value="C:cytosol"/>
    <property type="evidence" value="ECO:0007669"/>
    <property type="project" value="TreeGrafter"/>
</dbReference>
<evidence type="ECO:0000313" key="10">
    <source>
        <dbReference type="EMBL" id="NKX86650.1"/>
    </source>
</evidence>
<dbReference type="PROSITE" id="PS51755">
    <property type="entry name" value="OMPR_PHOB"/>
    <property type="match status" value="1"/>
</dbReference>
<keyword evidence="4 7" id="KW-0238">DNA-binding</keyword>